<accession>A0A2V5L322</accession>
<reference evidence="14 15" key="1">
    <citation type="submission" date="2018-05" db="EMBL/GenBank/DDBJ databases">
        <title>Genetic diversity of glacier-inhabiting Cryobacterium bacteria in China and description of Cryobacterium mengkeensis sp. nov. and Arthrobacter glacialis sp. nov.</title>
        <authorList>
            <person name="Liu Q."/>
            <person name="Xin Y.-H."/>
        </authorList>
    </citation>
    <scope>NUCLEOTIDE SEQUENCE [LARGE SCALE GENOMIC DNA]</scope>
    <source>
        <strain evidence="14 15">LI2</strain>
    </source>
</reference>
<dbReference type="Pfam" id="PF00117">
    <property type="entry name" value="GATase"/>
    <property type="match status" value="1"/>
</dbReference>
<comment type="catalytic activity">
    <reaction evidence="9 11">
        <text>5-[(5-phospho-1-deoxy-D-ribulos-1-ylimino)methylamino]-1-(5-phospho-beta-D-ribosyl)imidazole-4-carboxamide + L-glutamine = D-erythro-1-(imidazol-4-yl)glycerol 3-phosphate + 5-amino-1-(5-phospho-beta-D-ribosyl)imidazole-4-carboxamide + L-glutamate + H(+)</text>
        <dbReference type="Rhea" id="RHEA:24793"/>
        <dbReference type="ChEBI" id="CHEBI:15378"/>
        <dbReference type="ChEBI" id="CHEBI:29985"/>
        <dbReference type="ChEBI" id="CHEBI:58278"/>
        <dbReference type="ChEBI" id="CHEBI:58359"/>
        <dbReference type="ChEBI" id="CHEBI:58475"/>
        <dbReference type="ChEBI" id="CHEBI:58525"/>
        <dbReference type="EC" id="4.3.2.10"/>
    </reaction>
</comment>
<dbReference type="NCBIfam" id="TIGR01855">
    <property type="entry name" value="IMP_synth_hisH"/>
    <property type="match status" value="1"/>
</dbReference>
<dbReference type="PROSITE" id="PS51273">
    <property type="entry name" value="GATASE_TYPE_1"/>
    <property type="match status" value="1"/>
</dbReference>
<evidence type="ECO:0000256" key="2">
    <source>
        <dbReference type="ARBA" id="ARBA00011152"/>
    </source>
</evidence>
<feature type="active site" evidence="11 12">
    <location>
        <position position="205"/>
    </location>
</feature>
<dbReference type="EC" id="4.3.2.10" evidence="11"/>
<evidence type="ECO:0000256" key="5">
    <source>
        <dbReference type="ARBA" id="ARBA00022962"/>
    </source>
</evidence>
<dbReference type="SUPFAM" id="SSF52317">
    <property type="entry name" value="Class I glutamine amidotransferase-like"/>
    <property type="match status" value="1"/>
</dbReference>
<evidence type="ECO:0000256" key="3">
    <source>
        <dbReference type="ARBA" id="ARBA00022605"/>
    </source>
</evidence>
<dbReference type="GO" id="GO:0000105">
    <property type="term" value="P:L-histidine biosynthetic process"/>
    <property type="evidence" value="ECO:0007669"/>
    <property type="project" value="UniProtKB-UniRule"/>
</dbReference>
<dbReference type="GO" id="GO:0000107">
    <property type="term" value="F:imidazoleglycerol-phosphate synthase activity"/>
    <property type="evidence" value="ECO:0007669"/>
    <property type="project" value="UniProtKB-UniRule"/>
</dbReference>
<dbReference type="InterPro" id="IPR010139">
    <property type="entry name" value="Imidazole-glycPsynth_HisH"/>
</dbReference>
<comment type="subcellular location">
    <subcellularLocation>
        <location evidence="11">Cytoplasm</location>
    </subcellularLocation>
</comment>
<evidence type="ECO:0000256" key="4">
    <source>
        <dbReference type="ARBA" id="ARBA00022801"/>
    </source>
</evidence>
<dbReference type="InterPro" id="IPR017926">
    <property type="entry name" value="GATASE"/>
</dbReference>
<dbReference type="GO" id="GO:0005737">
    <property type="term" value="C:cytoplasm"/>
    <property type="evidence" value="ECO:0007669"/>
    <property type="project" value="UniProtKB-SubCell"/>
</dbReference>
<sequence length="227" mass="23891">MSSGAATGTGPAGQPTVTVLDYGSGNVRSAVRALERAGAKVTLSARPDDVLGADGLVVPGVGAFGSVMAELKSVDAIRMIGRRVAGGRPVLGICVGLQVLFEAGVEHGVREEGMGEWPGTVELLPADVVPHMGWNTVKAAEGSILFNGVENERFYFVHSYGVQSWDFDVIQPKMKPPAVTWSEHGAPFIAAVENGPLCATQFHPEKSGDAGARLLRNWVQSLKGDRD</sequence>
<keyword evidence="5 11" id="KW-0315">Glutamine amidotransferase</keyword>
<dbReference type="PANTHER" id="PTHR42701:SF1">
    <property type="entry name" value="IMIDAZOLE GLYCEROL PHOSPHATE SYNTHASE SUBUNIT HISH"/>
    <property type="match status" value="1"/>
</dbReference>
<evidence type="ECO:0000256" key="9">
    <source>
        <dbReference type="ARBA" id="ARBA00047838"/>
    </source>
</evidence>
<dbReference type="EMBL" id="QJVD01000022">
    <property type="protein sequence ID" value="PYI65655.1"/>
    <property type="molecule type" value="Genomic_DNA"/>
</dbReference>
<name>A0A2V5L322_9MICC</name>
<feature type="domain" description="Glutamine amidotransferase" evidence="13">
    <location>
        <begin position="19"/>
        <end position="218"/>
    </location>
</feature>
<evidence type="ECO:0000256" key="11">
    <source>
        <dbReference type="HAMAP-Rule" id="MF_00278"/>
    </source>
</evidence>
<dbReference type="GO" id="GO:0004359">
    <property type="term" value="F:glutaminase activity"/>
    <property type="evidence" value="ECO:0007669"/>
    <property type="project" value="UniProtKB-EC"/>
</dbReference>
<dbReference type="EC" id="3.5.1.2" evidence="11"/>
<dbReference type="GO" id="GO:0016829">
    <property type="term" value="F:lyase activity"/>
    <property type="evidence" value="ECO:0007669"/>
    <property type="project" value="UniProtKB-KW"/>
</dbReference>
<comment type="caution">
    <text evidence="14">The sequence shown here is derived from an EMBL/GenBank/DDBJ whole genome shotgun (WGS) entry which is preliminary data.</text>
</comment>
<comment type="catalytic activity">
    <reaction evidence="10 11">
        <text>L-glutamine + H2O = L-glutamate + NH4(+)</text>
        <dbReference type="Rhea" id="RHEA:15889"/>
        <dbReference type="ChEBI" id="CHEBI:15377"/>
        <dbReference type="ChEBI" id="CHEBI:28938"/>
        <dbReference type="ChEBI" id="CHEBI:29985"/>
        <dbReference type="ChEBI" id="CHEBI:58359"/>
        <dbReference type="EC" id="3.5.1.2"/>
    </reaction>
</comment>
<evidence type="ECO:0000256" key="12">
    <source>
        <dbReference type="PIRSR" id="PIRSR000495-1"/>
    </source>
</evidence>
<keyword evidence="4 11" id="KW-0378">Hydrolase</keyword>
<keyword evidence="7 11" id="KW-0456">Lyase</keyword>
<comment type="pathway">
    <text evidence="1 11">Amino-acid biosynthesis; L-histidine biosynthesis; L-histidine from 5-phospho-alpha-D-ribose 1-diphosphate: step 5/9.</text>
</comment>
<comment type="function">
    <text evidence="8 11">IGPS catalyzes the conversion of PRFAR and glutamine to IGP, AICAR and glutamate. The HisH subunit catalyzes the hydrolysis of glutamine to glutamate and ammonia as part of the synthesis of IGP and AICAR. The resulting ammonia molecule is channeled to the active site of HisF.</text>
</comment>
<evidence type="ECO:0000256" key="1">
    <source>
        <dbReference type="ARBA" id="ARBA00005091"/>
    </source>
</evidence>
<protein>
    <recommendedName>
        <fullName evidence="11">Imidazole glycerol phosphate synthase subunit HisH</fullName>
        <ecNumber evidence="11">4.3.2.10</ecNumber>
    </recommendedName>
    <alternativeName>
        <fullName evidence="11">IGP synthase glutaminase subunit</fullName>
        <ecNumber evidence="11">3.5.1.2</ecNumber>
    </alternativeName>
    <alternativeName>
        <fullName evidence="11">IGP synthase subunit HisH</fullName>
    </alternativeName>
    <alternativeName>
        <fullName evidence="11">ImGP synthase subunit HisH</fullName>
        <shortName evidence="11">IGPS subunit HisH</shortName>
    </alternativeName>
</protein>
<keyword evidence="3 11" id="KW-0028">Amino-acid biosynthesis</keyword>
<organism evidence="14 15">
    <name type="scientific">Arthrobacter livingstonensis</name>
    <dbReference type="NCBI Taxonomy" id="670078"/>
    <lineage>
        <taxon>Bacteria</taxon>
        <taxon>Bacillati</taxon>
        <taxon>Actinomycetota</taxon>
        <taxon>Actinomycetes</taxon>
        <taxon>Micrococcales</taxon>
        <taxon>Micrococcaceae</taxon>
        <taxon>Arthrobacter</taxon>
    </lineage>
</organism>
<dbReference type="UniPathway" id="UPA00031">
    <property type="reaction ID" value="UER00010"/>
</dbReference>
<dbReference type="PANTHER" id="PTHR42701">
    <property type="entry name" value="IMIDAZOLE GLYCEROL PHOSPHATE SYNTHASE SUBUNIT HISH"/>
    <property type="match status" value="1"/>
</dbReference>
<evidence type="ECO:0000313" key="15">
    <source>
        <dbReference type="Proteomes" id="UP000247832"/>
    </source>
</evidence>
<comment type="subunit">
    <text evidence="2 11">Heterodimer of HisH and HisF.</text>
</comment>
<dbReference type="HAMAP" id="MF_00278">
    <property type="entry name" value="HisH"/>
    <property type="match status" value="1"/>
</dbReference>
<dbReference type="AlphaFoldDB" id="A0A2V5L322"/>
<dbReference type="SMR" id="A0A2V5L322"/>
<dbReference type="Gene3D" id="3.40.50.880">
    <property type="match status" value="1"/>
</dbReference>
<dbReference type="InterPro" id="IPR029062">
    <property type="entry name" value="Class_I_gatase-like"/>
</dbReference>
<evidence type="ECO:0000256" key="7">
    <source>
        <dbReference type="ARBA" id="ARBA00023239"/>
    </source>
</evidence>
<feature type="active site" evidence="11 12">
    <location>
        <position position="203"/>
    </location>
</feature>
<evidence type="ECO:0000256" key="8">
    <source>
        <dbReference type="ARBA" id="ARBA00025299"/>
    </source>
</evidence>
<evidence type="ECO:0000313" key="14">
    <source>
        <dbReference type="EMBL" id="PYI65655.1"/>
    </source>
</evidence>
<dbReference type="PIRSF" id="PIRSF000495">
    <property type="entry name" value="Amidotransf_hisH"/>
    <property type="match status" value="1"/>
</dbReference>
<dbReference type="RefSeq" id="WP_110502274.1">
    <property type="nucleotide sequence ID" value="NZ_QJVD01000022.1"/>
</dbReference>
<dbReference type="Proteomes" id="UP000247832">
    <property type="component" value="Unassembled WGS sequence"/>
</dbReference>
<dbReference type="OrthoDB" id="9807137at2"/>
<feature type="active site" description="Nucleophile" evidence="11 12">
    <location>
        <position position="94"/>
    </location>
</feature>
<gene>
    <name evidence="11" type="primary">hisH</name>
    <name evidence="14" type="ORF">CVV68_17415</name>
</gene>
<evidence type="ECO:0000256" key="6">
    <source>
        <dbReference type="ARBA" id="ARBA00023102"/>
    </source>
</evidence>
<evidence type="ECO:0000259" key="13">
    <source>
        <dbReference type="Pfam" id="PF00117"/>
    </source>
</evidence>
<keyword evidence="6 11" id="KW-0368">Histidine biosynthesis</keyword>
<keyword evidence="15" id="KW-1185">Reference proteome</keyword>
<keyword evidence="11" id="KW-0963">Cytoplasm</keyword>
<proteinExistence type="inferred from homology"/>
<dbReference type="CDD" id="cd01748">
    <property type="entry name" value="GATase1_IGP_Synthase"/>
    <property type="match status" value="1"/>
</dbReference>
<evidence type="ECO:0000256" key="10">
    <source>
        <dbReference type="ARBA" id="ARBA00049534"/>
    </source>
</evidence>